<evidence type="ECO:0000259" key="10">
    <source>
        <dbReference type="Pfam" id="PF21088"/>
    </source>
</evidence>
<accession>A0A1M4TTL2</accession>
<dbReference type="SUPFAM" id="SSF82689">
    <property type="entry name" value="Mechanosensitive channel protein MscS (YggB), C-terminal domain"/>
    <property type="match status" value="1"/>
</dbReference>
<dbReference type="GO" id="GO:0008381">
    <property type="term" value="F:mechanosensitive monoatomic ion channel activity"/>
    <property type="evidence" value="ECO:0007669"/>
    <property type="project" value="InterPro"/>
</dbReference>
<dbReference type="SUPFAM" id="SSF50182">
    <property type="entry name" value="Sm-like ribonucleoproteins"/>
    <property type="match status" value="1"/>
</dbReference>
<dbReference type="OrthoDB" id="9809206at2"/>
<feature type="transmembrane region" description="Helical" evidence="8">
    <location>
        <begin position="37"/>
        <end position="61"/>
    </location>
</feature>
<name>A0A1M4TTL2_9LACT</name>
<evidence type="ECO:0000256" key="1">
    <source>
        <dbReference type="ARBA" id="ARBA00004651"/>
    </source>
</evidence>
<sequence>MMYVASTLEELDEVPNKTFIEKLIASFDWEDIVRKGILISVRLLFTLFVFFVVNLIAKWAIEKGFKRFIKKEHQGSNRYETIYRVVKNVYHTVFYFFLIYTVLEIFNFPVGTLLASAGVVGLAVSLGAQGFVSDLVNGFTILSGRQLNIGDEVEINDISGTVINIDLRNVQVKDFDGTMHYIPNREITIISNRSKGDMRAMVDVRLFPDTDVNKVRKVVKDMNTQLVADFPEITVPPKEILFVSNDKNQLTMRVIMYTKPGAQYNVMFKFYESYVYTLSNAGIDLPYGDIDLQ</sequence>
<comment type="similarity">
    <text evidence="2">Belongs to the MscS (TC 1.A.23) family.</text>
</comment>
<dbReference type="Proteomes" id="UP000184128">
    <property type="component" value="Unassembled WGS sequence"/>
</dbReference>
<comment type="subcellular location">
    <subcellularLocation>
        <location evidence="1">Cell membrane</location>
        <topology evidence="1">Multi-pass membrane protein</topology>
    </subcellularLocation>
</comment>
<dbReference type="SUPFAM" id="SSF82861">
    <property type="entry name" value="Mechanosensitive channel protein MscS (YggB), transmembrane region"/>
    <property type="match status" value="1"/>
</dbReference>
<dbReference type="Gene3D" id="1.10.287.1260">
    <property type="match status" value="1"/>
</dbReference>
<dbReference type="Gene3D" id="2.30.30.60">
    <property type="match status" value="1"/>
</dbReference>
<dbReference type="GO" id="GO:0005886">
    <property type="term" value="C:plasma membrane"/>
    <property type="evidence" value="ECO:0007669"/>
    <property type="project" value="UniProtKB-SubCell"/>
</dbReference>
<dbReference type="InterPro" id="IPR049142">
    <property type="entry name" value="MS_channel_1st"/>
</dbReference>
<feature type="domain" description="Mechanosensitive ion channel transmembrane helices 2/3" evidence="10">
    <location>
        <begin position="94"/>
        <end position="129"/>
    </location>
</feature>
<keyword evidence="3" id="KW-1003">Cell membrane</keyword>
<keyword evidence="12" id="KW-1185">Reference proteome</keyword>
<evidence type="ECO:0000256" key="4">
    <source>
        <dbReference type="ARBA" id="ARBA00022692"/>
    </source>
</evidence>
<evidence type="ECO:0000256" key="5">
    <source>
        <dbReference type="ARBA" id="ARBA00022989"/>
    </source>
</evidence>
<dbReference type="InterPro" id="IPR023408">
    <property type="entry name" value="MscS_beta-dom_sf"/>
</dbReference>
<dbReference type="EMBL" id="FQUF01000006">
    <property type="protein sequence ID" value="SHE47830.1"/>
    <property type="molecule type" value="Genomic_DNA"/>
</dbReference>
<keyword evidence="4 8" id="KW-0812">Transmembrane</keyword>
<dbReference type="Pfam" id="PF00924">
    <property type="entry name" value="MS_channel_2nd"/>
    <property type="match status" value="1"/>
</dbReference>
<keyword evidence="5 8" id="KW-1133">Transmembrane helix</keyword>
<reference evidence="11 12" key="1">
    <citation type="submission" date="2016-11" db="EMBL/GenBank/DDBJ databases">
        <authorList>
            <person name="Jaros S."/>
            <person name="Januszkiewicz K."/>
            <person name="Wedrychowicz H."/>
        </authorList>
    </citation>
    <scope>NUCLEOTIDE SEQUENCE [LARGE SCALE GENOMIC DNA]</scope>
    <source>
        <strain evidence="11 12">DSM 15692</strain>
    </source>
</reference>
<comment type="function">
    <text evidence="7">May play a role in resistance to osmotic downshock.</text>
</comment>
<protein>
    <submittedName>
        <fullName evidence="11">Small conductance mechanosensitive channel</fullName>
    </submittedName>
</protein>
<dbReference type="InterPro" id="IPR045276">
    <property type="entry name" value="YbiO_bact"/>
</dbReference>
<evidence type="ECO:0000256" key="8">
    <source>
        <dbReference type="SAM" id="Phobius"/>
    </source>
</evidence>
<keyword evidence="6 8" id="KW-0472">Membrane</keyword>
<dbReference type="InterPro" id="IPR010920">
    <property type="entry name" value="LSM_dom_sf"/>
</dbReference>
<dbReference type="PANTHER" id="PTHR30460">
    <property type="entry name" value="MODERATE CONDUCTANCE MECHANOSENSITIVE CHANNEL YBIO"/>
    <property type="match status" value="1"/>
</dbReference>
<feature type="domain" description="Mechanosensitive ion channel MscS" evidence="9">
    <location>
        <begin position="132"/>
        <end position="194"/>
    </location>
</feature>
<dbReference type="Gene3D" id="3.30.70.100">
    <property type="match status" value="1"/>
</dbReference>
<dbReference type="STRING" id="1121025.SAMN02745249_00509"/>
<proteinExistence type="inferred from homology"/>
<evidence type="ECO:0000256" key="2">
    <source>
        <dbReference type="ARBA" id="ARBA00008017"/>
    </source>
</evidence>
<dbReference type="PANTHER" id="PTHR30460:SF0">
    <property type="entry name" value="MODERATE CONDUCTANCE MECHANOSENSITIVE CHANNEL YBIO"/>
    <property type="match status" value="1"/>
</dbReference>
<organism evidence="11 12">
    <name type="scientific">Atopostipes suicloacalis DSM 15692</name>
    <dbReference type="NCBI Taxonomy" id="1121025"/>
    <lineage>
        <taxon>Bacteria</taxon>
        <taxon>Bacillati</taxon>
        <taxon>Bacillota</taxon>
        <taxon>Bacilli</taxon>
        <taxon>Lactobacillales</taxon>
        <taxon>Carnobacteriaceae</taxon>
        <taxon>Atopostipes</taxon>
    </lineage>
</organism>
<dbReference type="InterPro" id="IPR006685">
    <property type="entry name" value="MscS_channel_2nd"/>
</dbReference>
<evidence type="ECO:0000256" key="3">
    <source>
        <dbReference type="ARBA" id="ARBA00022475"/>
    </source>
</evidence>
<dbReference type="InterPro" id="IPR011014">
    <property type="entry name" value="MscS_channel_TM-2"/>
</dbReference>
<dbReference type="FunFam" id="2.30.30.60:FF:000001">
    <property type="entry name" value="MscS Mechanosensitive ion channel"/>
    <property type="match status" value="1"/>
</dbReference>
<gene>
    <name evidence="11" type="ORF">SAMN02745249_00509</name>
</gene>
<evidence type="ECO:0000259" key="9">
    <source>
        <dbReference type="Pfam" id="PF00924"/>
    </source>
</evidence>
<evidence type="ECO:0000256" key="7">
    <source>
        <dbReference type="ARBA" id="ARBA00059688"/>
    </source>
</evidence>
<evidence type="ECO:0000313" key="11">
    <source>
        <dbReference type="EMBL" id="SHE47830.1"/>
    </source>
</evidence>
<dbReference type="Pfam" id="PF21088">
    <property type="entry name" value="MS_channel_1st"/>
    <property type="match status" value="1"/>
</dbReference>
<dbReference type="RefSeq" id="WP_073295867.1">
    <property type="nucleotide sequence ID" value="NZ_FQUF01000006.1"/>
</dbReference>
<dbReference type="AlphaFoldDB" id="A0A1M4TTL2"/>
<dbReference type="InterPro" id="IPR011066">
    <property type="entry name" value="MscS_channel_C_sf"/>
</dbReference>
<evidence type="ECO:0000313" key="12">
    <source>
        <dbReference type="Proteomes" id="UP000184128"/>
    </source>
</evidence>
<evidence type="ECO:0000256" key="6">
    <source>
        <dbReference type="ARBA" id="ARBA00023136"/>
    </source>
</evidence>